<feature type="domain" description="NADPH-dependent FMN reductase-like" evidence="1">
    <location>
        <begin position="12"/>
        <end position="152"/>
    </location>
</feature>
<dbReference type="InterPro" id="IPR005025">
    <property type="entry name" value="FMN_Rdtase-like_dom"/>
</dbReference>
<evidence type="ECO:0000313" key="3">
    <source>
        <dbReference type="Proteomes" id="UP001596435"/>
    </source>
</evidence>
<evidence type="ECO:0000259" key="1">
    <source>
        <dbReference type="Pfam" id="PF03358"/>
    </source>
</evidence>
<dbReference type="Proteomes" id="UP001596435">
    <property type="component" value="Unassembled WGS sequence"/>
</dbReference>
<dbReference type="PANTHER" id="PTHR30543:SF21">
    <property type="entry name" value="NAD(P)H-DEPENDENT FMN REDUCTASE LOT6"/>
    <property type="match status" value="1"/>
</dbReference>
<comment type="caution">
    <text evidence="2">The sequence shown here is derived from an EMBL/GenBank/DDBJ whole genome shotgun (WGS) entry which is preliminary data.</text>
</comment>
<dbReference type="RefSeq" id="WP_345705473.1">
    <property type="nucleotide sequence ID" value="NZ_BAABKV010000001.1"/>
</dbReference>
<sequence>MVDWPDRTRPLVLGIGGTGRPDSTTERALRTALRGAEQAGAEIALLDGPGLARLPMYTPQGSERTTATEQFLATVARADGLVLASPSYHGGISALVKNALDHLEDLRHDRRPYLDGRAVGCIVTAAGWQTGGSTLAALRATVHALRGWPTPLGITVNSAEQQLRTVEYEADRRCVEQLETVGRQVAGFAHAHARTRPAEVTS</sequence>
<keyword evidence="2" id="KW-0560">Oxidoreductase</keyword>
<accession>A0ABW2G657</accession>
<gene>
    <name evidence="2" type="ORF">ACFQMG_36255</name>
</gene>
<dbReference type="EMBL" id="JBHTAJ010000137">
    <property type="protein sequence ID" value="MFC7185015.1"/>
    <property type="molecule type" value="Genomic_DNA"/>
</dbReference>
<reference evidence="3" key="1">
    <citation type="journal article" date="2019" name="Int. J. Syst. Evol. Microbiol.">
        <title>The Global Catalogue of Microorganisms (GCM) 10K type strain sequencing project: providing services to taxonomists for standard genome sequencing and annotation.</title>
        <authorList>
            <consortium name="The Broad Institute Genomics Platform"/>
            <consortium name="The Broad Institute Genome Sequencing Center for Infectious Disease"/>
            <person name="Wu L."/>
            <person name="Ma J."/>
        </authorList>
    </citation>
    <scope>NUCLEOTIDE SEQUENCE [LARGE SCALE GENOMIC DNA]</scope>
    <source>
        <strain evidence="3">CGMCC 1.12859</strain>
    </source>
</reference>
<protein>
    <submittedName>
        <fullName evidence="2">NADPH-dependent FMN reductase</fullName>
        <ecNumber evidence="2">1.-.-.-</ecNumber>
    </submittedName>
</protein>
<keyword evidence="3" id="KW-1185">Reference proteome</keyword>
<dbReference type="GO" id="GO:0016491">
    <property type="term" value="F:oxidoreductase activity"/>
    <property type="evidence" value="ECO:0007669"/>
    <property type="project" value="UniProtKB-KW"/>
</dbReference>
<dbReference type="SUPFAM" id="SSF52218">
    <property type="entry name" value="Flavoproteins"/>
    <property type="match status" value="1"/>
</dbReference>
<dbReference type="PANTHER" id="PTHR30543">
    <property type="entry name" value="CHROMATE REDUCTASE"/>
    <property type="match status" value="1"/>
</dbReference>
<evidence type="ECO:0000313" key="2">
    <source>
        <dbReference type="EMBL" id="MFC7185015.1"/>
    </source>
</evidence>
<organism evidence="2 3">
    <name type="scientific">Kitasatospora paranensis</name>
    <dbReference type="NCBI Taxonomy" id="258053"/>
    <lineage>
        <taxon>Bacteria</taxon>
        <taxon>Bacillati</taxon>
        <taxon>Actinomycetota</taxon>
        <taxon>Actinomycetes</taxon>
        <taxon>Kitasatosporales</taxon>
        <taxon>Streptomycetaceae</taxon>
        <taxon>Kitasatospora</taxon>
    </lineage>
</organism>
<name>A0ABW2G657_9ACTN</name>
<dbReference type="InterPro" id="IPR050712">
    <property type="entry name" value="NAD(P)H-dep_reductase"/>
</dbReference>
<dbReference type="InterPro" id="IPR029039">
    <property type="entry name" value="Flavoprotein-like_sf"/>
</dbReference>
<dbReference type="Pfam" id="PF03358">
    <property type="entry name" value="FMN_red"/>
    <property type="match status" value="1"/>
</dbReference>
<dbReference type="Gene3D" id="3.40.50.360">
    <property type="match status" value="1"/>
</dbReference>
<dbReference type="EC" id="1.-.-.-" evidence="2"/>
<proteinExistence type="predicted"/>